<dbReference type="GO" id="GO:0005524">
    <property type="term" value="F:ATP binding"/>
    <property type="evidence" value="ECO:0007669"/>
    <property type="project" value="UniProtKB-KW"/>
</dbReference>
<organism evidence="5 6">
    <name type="scientific">Candidatus Nealsonbacteria bacterium CG_4_10_14_0_2_um_filter_37_10</name>
    <dbReference type="NCBI Taxonomy" id="1974679"/>
    <lineage>
        <taxon>Bacteria</taxon>
        <taxon>Candidatus Nealsoniibacteriota</taxon>
    </lineage>
</organism>
<dbReference type="InterPro" id="IPR001482">
    <property type="entry name" value="T2SS/T4SS_dom"/>
</dbReference>
<evidence type="ECO:0000256" key="2">
    <source>
        <dbReference type="ARBA" id="ARBA00022741"/>
    </source>
</evidence>
<evidence type="ECO:0000259" key="4">
    <source>
        <dbReference type="PROSITE" id="PS00662"/>
    </source>
</evidence>
<dbReference type="PANTHER" id="PTHR30258:SF1">
    <property type="entry name" value="PROTEIN TRANSPORT PROTEIN HOFB HOMOLOG"/>
    <property type="match status" value="1"/>
</dbReference>
<dbReference type="InterPro" id="IPR027417">
    <property type="entry name" value="P-loop_NTPase"/>
</dbReference>
<dbReference type="Gene3D" id="3.30.450.90">
    <property type="match status" value="1"/>
</dbReference>
<dbReference type="SUPFAM" id="SSF52540">
    <property type="entry name" value="P-loop containing nucleoside triphosphate hydrolases"/>
    <property type="match status" value="1"/>
</dbReference>
<accession>A0A2M7V099</accession>
<evidence type="ECO:0000256" key="3">
    <source>
        <dbReference type="ARBA" id="ARBA00022840"/>
    </source>
</evidence>
<evidence type="ECO:0000256" key="1">
    <source>
        <dbReference type="ARBA" id="ARBA00006611"/>
    </source>
</evidence>
<dbReference type="Pfam" id="PF00437">
    <property type="entry name" value="T2SSE"/>
    <property type="match status" value="1"/>
</dbReference>
<dbReference type="PANTHER" id="PTHR30258">
    <property type="entry name" value="TYPE II SECRETION SYSTEM PROTEIN GSPE-RELATED"/>
    <property type="match status" value="1"/>
</dbReference>
<sequence>MPEVSKKITGEVVISAPKFSQLQKEIKNISGFKKKIEAVLGKEITEILEIIFGGAISLDVSDIHIEPEEEKAKLRVRIDGVLHDVILFDLKSYNAILSRIKLLSGIKLNIINRPQDGRFTILLEEATIEIRVSTLPAEYGESIVLRILNPKSLIETEALGLRKDIAEIFNKEIKRPNGMIIVTGPTGSGKTTTLYAVLKKINKPEIKIITIEDPVEYHLEGLSQTQVDPARGYTFANGLRSIMRQDPDVVLVGEIRDKETAEIALQAALTGHLVFSTLHTNDAAGAVARLVDLGVRPVSIAPSINMVVAQRLPRKVCKKCVVFVSPTSTDLEKIRKGLAKVKKEIIPAAFFDKNLKIPKAKGCENCNFTGYKGRIGIYETFLVDDEMERFILASPSIVDMRELAIKKGMVLMHQDGLIKVLQGITTIEEVERVVGE</sequence>
<dbReference type="SMART" id="SM00382">
    <property type="entry name" value="AAA"/>
    <property type="match status" value="1"/>
</dbReference>
<dbReference type="AlphaFoldDB" id="A0A2M7V099"/>
<dbReference type="FunFam" id="3.40.50.300:FF:000398">
    <property type="entry name" value="Type IV pilus assembly ATPase PilB"/>
    <property type="match status" value="1"/>
</dbReference>
<reference evidence="6" key="1">
    <citation type="submission" date="2017-09" db="EMBL/GenBank/DDBJ databases">
        <title>Depth-based differentiation of microbial function through sediment-hosted aquifers and enrichment of novel symbionts in the deep terrestrial subsurface.</title>
        <authorList>
            <person name="Probst A.J."/>
            <person name="Ladd B."/>
            <person name="Jarett J.K."/>
            <person name="Geller-Mcgrath D.E."/>
            <person name="Sieber C.M.K."/>
            <person name="Emerson J.B."/>
            <person name="Anantharaman K."/>
            <person name="Thomas B.C."/>
            <person name="Malmstrom R."/>
            <person name="Stieglmeier M."/>
            <person name="Klingl A."/>
            <person name="Woyke T."/>
            <person name="Ryan C.M."/>
            <person name="Banfield J.F."/>
        </authorList>
    </citation>
    <scope>NUCLEOTIDE SEQUENCE [LARGE SCALE GENOMIC DNA]</scope>
</reference>
<dbReference type="Proteomes" id="UP000231538">
    <property type="component" value="Unassembled WGS sequence"/>
</dbReference>
<proteinExistence type="inferred from homology"/>
<dbReference type="CDD" id="cd01129">
    <property type="entry name" value="PulE-GspE-like"/>
    <property type="match status" value="1"/>
</dbReference>
<evidence type="ECO:0000313" key="6">
    <source>
        <dbReference type="Proteomes" id="UP000231538"/>
    </source>
</evidence>
<evidence type="ECO:0000313" key="5">
    <source>
        <dbReference type="EMBL" id="PIZ89647.1"/>
    </source>
</evidence>
<dbReference type="GO" id="GO:0016887">
    <property type="term" value="F:ATP hydrolysis activity"/>
    <property type="evidence" value="ECO:0007669"/>
    <property type="project" value="TreeGrafter"/>
</dbReference>
<name>A0A2M7V099_9BACT</name>
<dbReference type="EMBL" id="PFPC01000013">
    <property type="protein sequence ID" value="PIZ89647.1"/>
    <property type="molecule type" value="Genomic_DNA"/>
</dbReference>
<keyword evidence="3" id="KW-0067">ATP-binding</keyword>
<dbReference type="Gene3D" id="3.40.50.300">
    <property type="entry name" value="P-loop containing nucleotide triphosphate hydrolases"/>
    <property type="match status" value="1"/>
</dbReference>
<dbReference type="PROSITE" id="PS00662">
    <property type="entry name" value="T2SP_E"/>
    <property type="match status" value="1"/>
</dbReference>
<feature type="domain" description="Bacterial type II secretion system protein E" evidence="4">
    <location>
        <begin position="243"/>
        <end position="257"/>
    </location>
</feature>
<comment type="caution">
    <text evidence="5">The sequence shown here is derived from an EMBL/GenBank/DDBJ whole genome shotgun (WGS) entry which is preliminary data.</text>
</comment>
<gene>
    <name evidence="5" type="ORF">COX89_00415</name>
</gene>
<protein>
    <recommendedName>
        <fullName evidence="4">Bacterial type II secretion system protein E domain-containing protein</fullName>
    </recommendedName>
</protein>
<dbReference type="InterPro" id="IPR003593">
    <property type="entry name" value="AAA+_ATPase"/>
</dbReference>
<comment type="similarity">
    <text evidence="1">Belongs to the GSP E family.</text>
</comment>
<dbReference type="GO" id="GO:0005886">
    <property type="term" value="C:plasma membrane"/>
    <property type="evidence" value="ECO:0007669"/>
    <property type="project" value="TreeGrafter"/>
</dbReference>
<keyword evidence="2" id="KW-0547">Nucleotide-binding</keyword>